<name>A0A3B0ZJ55_9ZZZZ</name>
<evidence type="ECO:0000313" key="1">
    <source>
        <dbReference type="EMBL" id="VAW91681.1"/>
    </source>
</evidence>
<accession>A0A3B0ZJ55</accession>
<reference evidence="1" key="1">
    <citation type="submission" date="2018-06" db="EMBL/GenBank/DDBJ databases">
        <authorList>
            <person name="Zhirakovskaya E."/>
        </authorList>
    </citation>
    <scope>NUCLEOTIDE SEQUENCE</scope>
</reference>
<dbReference type="PROSITE" id="PS51257">
    <property type="entry name" value="PROKAR_LIPOPROTEIN"/>
    <property type="match status" value="1"/>
</dbReference>
<organism evidence="1">
    <name type="scientific">hydrothermal vent metagenome</name>
    <dbReference type="NCBI Taxonomy" id="652676"/>
    <lineage>
        <taxon>unclassified sequences</taxon>
        <taxon>metagenomes</taxon>
        <taxon>ecological metagenomes</taxon>
    </lineage>
</organism>
<dbReference type="EMBL" id="UOFT01000013">
    <property type="protein sequence ID" value="VAW91681.1"/>
    <property type="molecule type" value="Genomic_DNA"/>
</dbReference>
<proteinExistence type="predicted"/>
<protein>
    <recommendedName>
        <fullName evidence="2">Lipoprotein</fullName>
    </recommendedName>
</protein>
<evidence type="ECO:0008006" key="2">
    <source>
        <dbReference type="Google" id="ProtNLM"/>
    </source>
</evidence>
<dbReference type="AlphaFoldDB" id="A0A3B0ZJ55"/>
<sequence length="211" mass="23903">MRFIKISLLIFASLLIFGCSTQFRSNIEHNVHLLEKVPLVQQGLTFITPTTITGMEQDKQYLALTFSHALKKARPELKISDLSKTLGMINQANLENDYQKMYEDYNETGIFNKSTLKKIGSLTNSRYICQLKLSYFKSKAQGRWSVLGLSVYDTESANLRLFVQIWDATTGIIVWEAAQELTYAYDTTSEDPVTFGNMIHLAANDIAKALP</sequence>
<gene>
    <name evidence="1" type="ORF">MNBD_GAMMA23-2517</name>
</gene>